<evidence type="ECO:0000259" key="1">
    <source>
        <dbReference type="PROSITE" id="PS51186"/>
    </source>
</evidence>
<reference evidence="2 3" key="1">
    <citation type="submission" date="2017-10" db="EMBL/GenBank/DDBJ databases">
        <title>Sequencing the genomes of 1000 actinobacteria strains.</title>
        <authorList>
            <person name="Klenk H.-P."/>
        </authorList>
    </citation>
    <scope>NUCLEOTIDE SEQUENCE [LARGE SCALE GENOMIC DNA]</scope>
    <source>
        <strain evidence="2 3">DSM 15597</strain>
    </source>
</reference>
<dbReference type="EMBL" id="PDJC01000001">
    <property type="protein sequence ID" value="PFG17552.1"/>
    <property type="molecule type" value="Genomic_DNA"/>
</dbReference>
<proteinExistence type="predicted"/>
<evidence type="ECO:0000313" key="3">
    <source>
        <dbReference type="Proteomes" id="UP000226079"/>
    </source>
</evidence>
<protein>
    <submittedName>
        <fullName evidence="2">Putative N-acetyltransferase YhbS</fullName>
    </submittedName>
</protein>
<evidence type="ECO:0000313" key="2">
    <source>
        <dbReference type="EMBL" id="PFG17552.1"/>
    </source>
</evidence>
<dbReference type="InterPro" id="IPR016181">
    <property type="entry name" value="Acyl_CoA_acyltransferase"/>
</dbReference>
<keyword evidence="3" id="KW-1185">Reference proteome</keyword>
<sequence length="205" mass="21777">MENMSNIIITTLDPQHRHDAAGIVRDAFWDLYRPGCVEHLILDLAHTAPEYLPGLELAAELDGELVGVGLATTATVIGADGSQTGVSYLGPLAVAPAQQRSGIGGALLRELLRRSAALGLPGALLYGDPGYYQRFGFVDAAAWQITTPDGANFAAFQGVELQPGALAGVSGRLVESSIFEVTTEQADVFDRGFPPREKHVTDTQF</sequence>
<name>A0A2A9CV74_9ACTN</name>
<dbReference type="SUPFAM" id="SSF55729">
    <property type="entry name" value="Acyl-CoA N-acyltransferases (Nat)"/>
    <property type="match status" value="1"/>
</dbReference>
<dbReference type="AlphaFoldDB" id="A0A2A9CV74"/>
<dbReference type="OrthoDB" id="9797178at2"/>
<dbReference type="Gene3D" id="3.40.630.30">
    <property type="match status" value="1"/>
</dbReference>
<dbReference type="Proteomes" id="UP000226079">
    <property type="component" value="Unassembled WGS sequence"/>
</dbReference>
<organism evidence="2 3">
    <name type="scientific">Propionicimonas paludicola</name>
    <dbReference type="NCBI Taxonomy" id="185243"/>
    <lineage>
        <taxon>Bacteria</taxon>
        <taxon>Bacillati</taxon>
        <taxon>Actinomycetota</taxon>
        <taxon>Actinomycetes</taxon>
        <taxon>Propionibacteriales</taxon>
        <taxon>Nocardioidaceae</taxon>
        <taxon>Propionicimonas</taxon>
    </lineage>
</organism>
<dbReference type="Pfam" id="PF00583">
    <property type="entry name" value="Acetyltransf_1"/>
    <property type="match status" value="1"/>
</dbReference>
<accession>A0A2A9CV74</accession>
<feature type="domain" description="N-acetyltransferase" evidence="1">
    <location>
        <begin position="7"/>
        <end position="160"/>
    </location>
</feature>
<comment type="caution">
    <text evidence="2">The sequence shown here is derived from an EMBL/GenBank/DDBJ whole genome shotgun (WGS) entry which is preliminary data.</text>
</comment>
<dbReference type="InterPro" id="IPR000182">
    <property type="entry name" value="GNAT_dom"/>
</dbReference>
<gene>
    <name evidence="2" type="ORF">ATK74_2125</name>
</gene>
<dbReference type="GO" id="GO:0016747">
    <property type="term" value="F:acyltransferase activity, transferring groups other than amino-acyl groups"/>
    <property type="evidence" value="ECO:0007669"/>
    <property type="project" value="InterPro"/>
</dbReference>
<dbReference type="PROSITE" id="PS51186">
    <property type="entry name" value="GNAT"/>
    <property type="match status" value="1"/>
</dbReference>
<keyword evidence="2" id="KW-0808">Transferase</keyword>
<dbReference type="CDD" id="cd04301">
    <property type="entry name" value="NAT_SF"/>
    <property type="match status" value="1"/>
</dbReference>